<dbReference type="GO" id="GO:0051123">
    <property type="term" value="P:RNA polymerase II preinitiation complex assembly"/>
    <property type="evidence" value="ECO:0007669"/>
    <property type="project" value="TreeGrafter"/>
</dbReference>
<name>A0AAW1PHL1_9CHLO</name>
<dbReference type="GO" id="GO:0004402">
    <property type="term" value="F:histone acetyltransferase activity"/>
    <property type="evidence" value="ECO:0007669"/>
    <property type="project" value="InterPro"/>
</dbReference>
<keyword evidence="13" id="KW-1185">Reference proteome</keyword>
<dbReference type="GO" id="GO:0008270">
    <property type="term" value="F:zinc ion binding"/>
    <property type="evidence" value="ECO:0007669"/>
    <property type="project" value="UniProtKB-KW"/>
</dbReference>
<reference evidence="12 13" key="1">
    <citation type="journal article" date="2024" name="Nat. Commun.">
        <title>Phylogenomics reveals the evolutionary origins of lichenization in chlorophyte algae.</title>
        <authorList>
            <person name="Puginier C."/>
            <person name="Libourel C."/>
            <person name="Otte J."/>
            <person name="Skaloud P."/>
            <person name="Haon M."/>
            <person name="Grisel S."/>
            <person name="Petersen M."/>
            <person name="Berrin J.G."/>
            <person name="Delaux P.M."/>
            <person name="Dal Grande F."/>
            <person name="Keller J."/>
        </authorList>
    </citation>
    <scope>NUCLEOTIDE SEQUENCE [LARGE SCALE GENOMIC DNA]</scope>
    <source>
        <strain evidence="12 13">SAG 2036</strain>
    </source>
</reference>
<dbReference type="PROSITE" id="PS50014">
    <property type="entry name" value="BROMODOMAIN_2"/>
    <property type="match status" value="1"/>
</dbReference>
<dbReference type="Gene3D" id="1.20.920.10">
    <property type="entry name" value="Bromodomain-like"/>
    <property type="match status" value="1"/>
</dbReference>
<dbReference type="SUPFAM" id="SSF47370">
    <property type="entry name" value="Bromodomain"/>
    <property type="match status" value="1"/>
</dbReference>
<keyword evidence="5 8" id="KW-0103">Bromodomain</keyword>
<organism evidence="12 13">
    <name type="scientific">Symbiochloris irregularis</name>
    <dbReference type="NCBI Taxonomy" id="706552"/>
    <lineage>
        <taxon>Eukaryota</taxon>
        <taxon>Viridiplantae</taxon>
        <taxon>Chlorophyta</taxon>
        <taxon>core chlorophytes</taxon>
        <taxon>Trebouxiophyceae</taxon>
        <taxon>Trebouxiales</taxon>
        <taxon>Trebouxiaceae</taxon>
        <taxon>Symbiochloris</taxon>
    </lineage>
</organism>
<evidence type="ECO:0000256" key="3">
    <source>
        <dbReference type="ARBA" id="ARBA00022771"/>
    </source>
</evidence>
<dbReference type="PRINTS" id="PR00503">
    <property type="entry name" value="BROMODOMAIN"/>
</dbReference>
<keyword evidence="6" id="KW-0539">Nucleus</keyword>
<dbReference type="EMBL" id="JALJOQ010000021">
    <property type="protein sequence ID" value="KAK9809275.1"/>
    <property type="molecule type" value="Genomic_DNA"/>
</dbReference>
<feature type="region of interest" description="Disordered" evidence="9">
    <location>
        <begin position="1262"/>
        <end position="1389"/>
    </location>
</feature>
<protein>
    <recommendedName>
        <fullName evidence="7">Transcription initiation factor TFIID subunit 1</fullName>
    </recommendedName>
</protein>
<dbReference type="GO" id="GO:0016251">
    <property type="term" value="F:RNA polymerase II general transcription initiation factor activity"/>
    <property type="evidence" value="ECO:0007669"/>
    <property type="project" value="InterPro"/>
</dbReference>
<feature type="region of interest" description="Disordered" evidence="9">
    <location>
        <begin position="107"/>
        <end position="172"/>
    </location>
</feature>
<feature type="compositionally biased region" description="Acidic residues" evidence="9">
    <location>
        <begin position="1312"/>
        <end position="1321"/>
    </location>
</feature>
<evidence type="ECO:0000313" key="13">
    <source>
        <dbReference type="Proteomes" id="UP001465755"/>
    </source>
</evidence>
<feature type="domain" description="Bromo" evidence="10">
    <location>
        <begin position="1418"/>
        <end position="1490"/>
    </location>
</feature>
<evidence type="ECO:0000256" key="9">
    <source>
        <dbReference type="SAM" id="MobiDB-lite"/>
    </source>
</evidence>
<comment type="caution">
    <text evidence="12">The sequence shown here is derived from an EMBL/GenBank/DDBJ whole genome shotgun (WGS) entry which is preliminary data.</text>
</comment>
<evidence type="ECO:0000256" key="7">
    <source>
        <dbReference type="ARBA" id="ARBA00040102"/>
    </source>
</evidence>
<evidence type="ECO:0000256" key="6">
    <source>
        <dbReference type="ARBA" id="ARBA00023242"/>
    </source>
</evidence>
<feature type="compositionally biased region" description="Basic residues" evidence="9">
    <location>
        <begin position="1211"/>
        <end position="1231"/>
    </location>
</feature>
<feature type="compositionally biased region" description="Acidic residues" evidence="9">
    <location>
        <begin position="114"/>
        <end position="124"/>
    </location>
</feature>
<feature type="domain" description="CW-type" evidence="11">
    <location>
        <begin position="1529"/>
        <end position="1582"/>
    </location>
</feature>
<dbReference type="PROSITE" id="PS51050">
    <property type="entry name" value="ZF_CW"/>
    <property type="match status" value="1"/>
</dbReference>
<keyword evidence="3" id="KW-0863">Zinc-finger</keyword>
<accession>A0AAW1PHL1</accession>
<dbReference type="Pfam" id="PF00439">
    <property type="entry name" value="Bromodomain"/>
    <property type="match status" value="1"/>
</dbReference>
<dbReference type="PANTHER" id="PTHR13900:SF0">
    <property type="entry name" value="TRANSCRIPTION INITIATION FACTOR TFIID SUBUNIT 1"/>
    <property type="match status" value="1"/>
</dbReference>
<dbReference type="Pfam" id="PF09247">
    <property type="entry name" value="TBP-binding"/>
    <property type="match status" value="1"/>
</dbReference>
<evidence type="ECO:0000256" key="4">
    <source>
        <dbReference type="ARBA" id="ARBA00022833"/>
    </source>
</evidence>
<dbReference type="SMART" id="SM00297">
    <property type="entry name" value="BROMO"/>
    <property type="match status" value="1"/>
</dbReference>
<proteinExistence type="predicted"/>
<evidence type="ECO:0000256" key="5">
    <source>
        <dbReference type="ARBA" id="ARBA00023117"/>
    </source>
</evidence>
<dbReference type="InterPro" id="IPR040240">
    <property type="entry name" value="TAF1"/>
</dbReference>
<dbReference type="InterPro" id="IPR022591">
    <property type="entry name" value="TAF1_HAT_dom"/>
</dbReference>
<dbReference type="InterPro" id="IPR009067">
    <property type="entry name" value="TAF_II_230-bd"/>
</dbReference>
<gene>
    <name evidence="12" type="ORF">WJX73_000079</name>
</gene>
<dbReference type="GO" id="GO:0017025">
    <property type="term" value="F:TBP-class protein binding"/>
    <property type="evidence" value="ECO:0007669"/>
    <property type="project" value="InterPro"/>
</dbReference>
<evidence type="ECO:0000259" key="11">
    <source>
        <dbReference type="PROSITE" id="PS51050"/>
    </source>
</evidence>
<keyword evidence="4" id="KW-0862">Zinc</keyword>
<dbReference type="InterPro" id="IPR011124">
    <property type="entry name" value="Znf_CW"/>
</dbReference>
<dbReference type="InterPro" id="IPR036427">
    <property type="entry name" value="Bromodomain-like_sf"/>
</dbReference>
<evidence type="ECO:0000256" key="8">
    <source>
        <dbReference type="PROSITE-ProRule" id="PRU00035"/>
    </source>
</evidence>
<evidence type="ECO:0000256" key="2">
    <source>
        <dbReference type="ARBA" id="ARBA00022723"/>
    </source>
</evidence>
<dbReference type="Gene3D" id="3.30.40.100">
    <property type="match status" value="1"/>
</dbReference>
<feature type="compositionally biased region" description="Acidic residues" evidence="9">
    <location>
        <begin position="1177"/>
        <end position="1189"/>
    </location>
</feature>
<feature type="region of interest" description="Disordered" evidence="9">
    <location>
        <begin position="264"/>
        <end position="285"/>
    </location>
</feature>
<feature type="region of interest" description="Disordered" evidence="9">
    <location>
        <begin position="1159"/>
        <end position="1245"/>
    </location>
</feature>
<dbReference type="CDD" id="cd04369">
    <property type="entry name" value="Bromodomain"/>
    <property type="match status" value="1"/>
</dbReference>
<dbReference type="Pfam" id="PF12157">
    <property type="entry name" value="DUF3591"/>
    <property type="match status" value="1"/>
</dbReference>
<sequence>MEESEEEDGNMLTNFLYGNVDQKGKLEDAEYIPEDAQDNLANIDGPGASRAGNMFEEKFASGQQAALAPTEVQAGLQRLDYSNEQELIEEEPSSVAVVLPVSMAKNLLPPTAHEEDDYDMDEADTSPPEPTEAPALGPVVSALERVAVAEPSEPQPEAAKQGSQQSLKMLPGTEIPHFSAWAADDIPTAEVWESRFGRKRSRPPILEPDSLAHQTSAEQFFHANVTEDAWLWEDAQSDDEPDQHADRPPIMKPAITDAALQKGQPFKHGPAVSKPTATDVHEAPLQKRYKDLPEASYLPGAQLDWEEKICWGSASEASVIAEEEESDSTAAGDVVMHEAHGSDPTSRTQHVKAAGSSIPDHAVEGLPDPNRALPSGKLRTHPQMLRFHGEAGKPSAMRVLPSIAQLGNVGRWSAAEADLPFAQTPSSLLLDLNDPGMTFEVVRAADAHKLDPAVLNASAATVLPAPPLKMAVKLGVSRFNISNDASYGHGQRKGAGRAGAQIPVRHAMPALTLSTIPPVPRERLDLGYLQHRPRGFWVPLALQRVLIVRKDRSVKLSTLPVAFGGDENAAMSSSVSQPFKDVDADRVSARQLWEEGRQDTFKSFPARMPVIWLRKVLAGEAPLLVNPNMPLAQAGAPRDKAFELVATFQHVRLLPSAQAGAVPAPDSGASVRPPGAFTKRKDLTAGEGHVLLVEYMEEEPLLLGRPGMGLRIITYYRRQDTTDSGYKQLEAAGGDKWRRGHVAPLQPEEACPLSMGKVQPGTSCLGAECGLFRAAAFAHTAPASDFLLVRQATGQMSLREITGCLALAQQEPLMRIPPPSKSREALETRLEAWAGRELRRREALVKKSGGQIAFPLASATGLFSLPESVVRRVLRERCNCVVQKAEAGDYEEVVLKGEIALETDLRKLITPDHVCGWESMVLGETRLHEAGLDKHGAELADLPQDRLRMCASLLPPTEETQAMLQQLERAISATPWALTDNFVTAVADGRAVLQITGPLGDPTGRGRGYSYLREARKAANRAKIGEAVEGETALQDLRKLSVNQLRALLLKAGARPEDVEGSKRWDMVELLKIYSEGAVTDGSPGLASLAQYARSGRTNTQEMQQERLHEAHRIFDLQANILGSEEVADSSGSDADDGEELSDDLDLEAELEKTLAKPSKPKCMGVQGRGRLAREVGDEELGQVEDEDPNERAEMDALLAEQGVPASTKDKPKRGKKSKQQIPKGTRRVRRTITWTTPEGTKASREVIYTNREEIFLLNLVSGRDGNGGFGAHTIKGRRPATAHTEKPPPALGPSPASKKGGSTNVIYKDDPESEPSDPDEPALPIRSSRRLSLGGGMAASESTRTGQPLSMPADSFEDEQTGPRSPRGLGRLPSTLTAALSGRPSKGVSKAAAPMTARRSLNSQVLAPIVATIKRVAPKKTLEPFRSPVNKKLAPDYNDFIRAEDEMDLAKIDRKIKGSRYSSGAELRADFQRIFMNAQYYNTPGRGRYGGPDIPGMSQQLVAACDRELQAQAVRVADAEARLQAEEPEGQDQWLECDRCKKWRLVSPAVFDACSQQRHWKCADNFGRPNASCDDPPDEGS</sequence>
<comment type="subcellular location">
    <subcellularLocation>
        <location evidence="1">Nucleus</location>
    </subcellularLocation>
</comment>
<dbReference type="Pfam" id="PF07496">
    <property type="entry name" value="zf-CW"/>
    <property type="match status" value="1"/>
</dbReference>
<evidence type="ECO:0000313" key="12">
    <source>
        <dbReference type="EMBL" id="KAK9809275.1"/>
    </source>
</evidence>
<keyword evidence="2" id="KW-0479">Metal-binding</keyword>
<dbReference type="InterPro" id="IPR001487">
    <property type="entry name" value="Bromodomain"/>
</dbReference>
<dbReference type="Proteomes" id="UP001465755">
    <property type="component" value="Unassembled WGS sequence"/>
</dbReference>
<evidence type="ECO:0000256" key="1">
    <source>
        <dbReference type="ARBA" id="ARBA00004123"/>
    </source>
</evidence>
<dbReference type="PANTHER" id="PTHR13900">
    <property type="entry name" value="TRANSCRIPTION INITIATION FACTOR TFIID"/>
    <property type="match status" value="1"/>
</dbReference>
<dbReference type="GO" id="GO:0005669">
    <property type="term" value="C:transcription factor TFIID complex"/>
    <property type="evidence" value="ECO:0007669"/>
    <property type="project" value="InterPro"/>
</dbReference>
<evidence type="ECO:0000259" key="10">
    <source>
        <dbReference type="PROSITE" id="PS50014"/>
    </source>
</evidence>